<dbReference type="PANTHER" id="PTHR31331">
    <property type="entry name" value="LCCL DOMAIN PROTEIN (AFU_ORTHOLOGUE AFUA_5G08630)"/>
    <property type="match status" value="1"/>
</dbReference>
<keyword evidence="10" id="KW-1185">Reference proteome</keyword>
<accession>A0A8C7WEV9</accession>
<dbReference type="Ensembl" id="ENSOMYT00000103842.2">
    <property type="protein sequence ID" value="ENSOMYP00000095556.2"/>
    <property type="gene ID" value="ENSOMYG00000043511.2"/>
</dbReference>
<dbReference type="InterPro" id="IPR014044">
    <property type="entry name" value="CAP_dom"/>
</dbReference>
<dbReference type="PANTHER" id="PTHR31331:SF1">
    <property type="entry name" value="CYSTEINE RICH SECRETORY PROTEIN LCCL DOMAIN CONTAINING 2"/>
    <property type="match status" value="1"/>
</dbReference>
<feature type="signal peptide" evidence="7">
    <location>
        <begin position="1"/>
        <end position="20"/>
    </location>
</feature>
<feature type="domain" description="LCCL" evidence="8">
    <location>
        <begin position="362"/>
        <end position="463"/>
    </location>
</feature>
<dbReference type="SMART" id="SM00198">
    <property type="entry name" value="SCP"/>
    <property type="match status" value="1"/>
</dbReference>
<dbReference type="SUPFAM" id="SSF55797">
    <property type="entry name" value="PR-1-like"/>
    <property type="match status" value="1"/>
</dbReference>
<dbReference type="InterPro" id="IPR001283">
    <property type="entry name" value="CRISP-related"/>
</dbReference>
<evidence type="ECO:0000313" key="9">
    <source>
        <dbReference type="Ensembl" id="ENSOMYP00000095556.2"/>
    </source>
</evidence>
<evidence type="ECO:0000256" key="2">
    <source>
        <dbReference type="ARBA" id="ARBA00022525"/>
    </source>
</evidence>
<dbReference type="FunFam" id="3.40.33.10:FF:000001">
    <property type="entry name" value="Cysteine-rich secretory protein LCCL domain containing 1"/>
    <property type="match status" value="1"/>
</dbReference>
<comment type="subcellular location">
    <subcellularLocation>
        <location evidence="1">Secreted</location>
    </subcellularLocation>
</comment>
<dbReference type="SUPFAM" id="SSF69848">
    <property type="entry name" value="LCCL domain"/>
    <property type="match status" value="2"/>
</dbReference>
<dbReference type="PROSITE" id="PS50820">
    <property type="entry name" value="LCCL"/>
    <property type="match status" value="2"/>
</dbReference>
<dbReference type="Gene3D" id="3.40.33.10">
    <property type="entry name" value="CAP"/>
    <property type="match status" value="1"/>
</dbReference>
<evidence type="ECO:0000259" key="8">
    <source>
        <dbReference type="PROSITE" id="PS50820"/>
    </source>
</evidence>
<dbReference type="InterPro" id="IPR035940">
    <property type="entry name" value="CAP_sf"/>
</dbReference>
<reference evidence="9" key="1">
    <citation type="submission" date="2020-07" db="EMBL/GenBank/DDBJ databases">
        <title>A long reads based de novo assembly of the rainbow trout Arlee double haploid line genome.</title>
        <authorList>
            <person name="Gao G."/>
            <person name="Palti Y."/>
        </authorList>
    </citation>
    <scope>NUCLEOTIDE SEQUENCE [LARGE SCALE GENOMIC DNA]</scope>
</reference>
<feature type="compositionally biased region" description="Basic and acidic residues" evidence="6">
    <location>
        <begin position="259"/>
        <end position="268"/>
    </location>
</feature>
<evidence type="ECO:0000256" key="5">
    <source>
        <dbReference type="ARBA" id="ARBA00023157"/>
    </source>
</evidence>
<dbReference type="InterPro" id="IPR004043">
    <property type="entry name" value="LCCL"/>
</dbReference>
<dbReference type="FunFam" id="2.170.130.20:FF:000001">
    <property type="entry name" value="Cysteine-rich secretory protein LCCL domain-containing 1"/>
    <property type="match status" value="1"/>
</dbReference>
<dbReference type="PRINTS" id="PR00837">
    <property type="entry name" value="V5TPXLIKE"/>
</dbReference>
<dbReference type="Pfam" id="PF00188">
    <property type="entry name" value="CAP"/>
    <property type="match status" value="1"/>
</dbReference>
<dbReference type="Gene3D" id="2.170.130.20">
    <property type="entry name" value="LCCL-like domain"/>
    <property type="match status" value="2"/>
</dbReference>
<keyword evidence="5" id="KW-1015">Disulfide bond</keyword>
<dbReference type="AlphaFoldDB" id="A0A8C7WEV9"/>
<evidence type="ECO:0000256" key="6">
    <source>
        <dbReference type="SAM" id="MobiDB-lite"/>
    </source>
</evidence>
<evidence type="ECO:0000256" key="7">
    <source>
        <dbReference type="SAM" id="SignalP"/>
    </source>
</evidence>
<reference evidence="9" key="2">
    <citation type="submission" date="2025-08" db="UniProtKB">
        <authorList>
            <consortium name="Ensembl"/>
        </authorList>
    </citation>
    <scope>IDENTIFICATION</scope>
</reference>
<evidence type="ECO:0000256" key="4">
    <source>
        <dbReference type="ARBA" id="ARBA00022737"/>
    </source>
</evidence>
<feature type="region of interest" description="Disordered" evidence="6">
    <location>
        <begin position="248"/>
        <end position="281"/>
    </location>
</feature>
<evidence type="ECO:0000256" key="3">
    <source>
        <dbReference type="ARBA" id="ARBA00022729"/>
    </source>
</evidence>
<keyword evidence="3 7" id="KW-0732">Signal</keyword>
<proteinExistence type="predicted"/>
<dbReference type="Proteomes" id="UP000694395">
    <property type="component" value="Chromosome 28"/>
</dbReference>
<sequence>QKRTWFPWFGLLFFVQTVLSMVIPNSTHLELLLEKYMNKDDEWWVSKQRGKRAITEGDMHLILDLHNNLRGQVYPQASNMEYMVWDTDLERSAEHWAHTCLWEHGPQHMLTQIGQNLGAHWGRDRPPTFHVQAWYDEVRDYSYPYPQECNPHCPFRCSGPVCTHYTQMVWATSSHIGCAINICYNMNVWGMIWTKAVYLVCNYSPPGNWWGHAPYKHGSPCSACPPSYGGGCRDNLCYTENGLDRRPAPELEETNYIEPEPRAQEPRSRPQPPIPSPNDNMERNEVVSTVQMYECPPGCLSSPGKVIGTAYYDMQSSVCGAGLHAGVIDNDGGWLDVCLISFHLCLNNACIFQMTLWHLCFSVKAVPCGTTVARFCPYKRPVRHCPRLYCPRNCLHETRARVIGTQYYSDKSSICRAAIHAGVIQNDSGGYLDVQPVDKRRQYSGSYQNGISSESLQNPSGGKAFRVFAVI</sequence>
<keyword evidence="4" id="KW-0677">Repeat</keyword>
<dbReference type="InterPro" id="IPR036609">
    <property type="entry name" value="LCCL_sf"/>
</dbReference>
<evidence type="ECO:0000256" key="1">
    <source>
        <dbReference type="ARBA" id="ARBA00004613"/>
    </source>
</evidence>
<reference evidence="9" key="3">
    <citation type="submission" date="2025-09" db="UniProtKB">
        <authorList>
            <consortium name="Ensembl"/>
        </authorList>
    </citation>
    <scope>IDENTIFICATION</scope>
</reference>
<dbReference type="GO" id="GO:0005576">
    <property type="term" value="C:extracellular region"/>
    <property type="evidence" value="ECO:0007669"/>
    <property type="project" value="UniProtKB-SubCell"/>
</dbReference>
<keyword evidence="2" id="KW-0964">Secreted</keyword>
<evidence type="ECO:0000313" key="10">
    <source>
        <dbReference type="Proteomes" id="UP000694395"/>
    </source>
</evidence>
<organism evidence="9 10">
    <name type="scientific">Oncorhynchus mykiss</name>
    <name type="common">Rainbow trout</name>
    <name type="synonym">Salmo gairdneri</name>
    <dbReference type="NCBI Taxonomy" id="8022"/>
    <lineage>
        <taxon>Eukaryota</taxon>
        <taxon>Metazoa</taxon>
        <taxon>Chordata</taxon>
        <taxon>Craniata</taxon>
        <taxon>Vertebrata</taxon>
        <taxon>Euteleostomi</taxon>
        <taxon>Actinopterygii</taxon>
        <taxon>Neopterygii</taxon>
        <taxon>Teleostei</taxon>
        <taxon>Protacanthopterygii</taxon>
        <taxon>Salmoniformes</taxon>
        <taxon>Salmonidae</taxon>
        <taxon>Salmoninae</taxon>
        <taxon>Oncorhynchus</taxon>
    </lineage>
</organism>
<dbReference type="GeneTree" id="ENSGT00940000156473"/>
<feature type="chain" id="PRO_5035464714" evidence="7">
    <location>
        <begin position="21"/>
        <end position="471"/>
    </location>
</feature>
<dbReference type="InterPro" id="IPR018244">
    <property type="entry name" value="Allrgn_V5/Tpx1_CS"/>
</dbReference>
<dbReference type="SMART" id="SM00603">
    <property type="entry name" value="LCCL"/>
    <property type="match status" value="2"/>
</dbReference>
<feature type="domain" description="LCCL" evidence="8">
    <location>
        <begin position="253"/>
        <end position="337"/>
    </location>
</feature>
<dbReference type="InterPro" id="IPR051957">
    <property type="entry name" value="CRISP-LCCL_domain"/>
</dbReference>
<dbReference type="Pfam" id="PF03815">
    <property type="entry name" value="LCCL"/>
    <property type="match status" value="2"/>
</dbReference>
<name>A0A8C7WEV9_ONCMY</name>
<dbReference type="PROSITE" id="PS01010">
    <property type="entry name" value="CRISP_2"/>
    <property type="match status" value="1"/>
</dbReference>
<protein>
    <submittedName>
        <fullName evidence="9">Cysteine-rich secretory protein LCCL domain containing 1b</fullName>
    </submittedName>
</protein>